<evidence type="ECO:0000313" key="3">
    <source>
        <dbReference type="Proteomes" id="UP001607303"/>
    </source>
</evidence>
<sequence>MAIVEREEMCIVRYLIPRRHCQRQTRLMIDNEETTNDNNDNNNNNNINKRSSRSRSLANLANDDDRSSRQLENYSGSKGENVPMQFNVLRNKCKEKSSIESMKMNETDLEWLSIGQNHSLEAKFLLKAKAKIKHAVSLDVFEGHRRNGSDGGDDGIASWVRYLPGMVEKVLLGVPACKLGPRAKGGRYVSRLDGLSTPIPTVDFLGSRLSRVPQITCTCIGTPFPATFGNRKSSRRCVKYMAVAGHDGGQ</sequence>
<evidence type="ECO:0000256" key="1">
    <source>
        <dbReference type="SAM" id="MobiDB-lite"/>
    </source>
</evidence>
<feature type="region of interest" description="Disordered" evidence="1">
    <location>
        <begin position="30"/>
        <end position="79"/>
    </location>
</feature>
<reference evidence="2 3" key="1">
    <citation type="journal article" date="2024" name="Ann. Entomol. Soc. Am.">
        <title>Genomic analyses of the southern and eastern yellowjacket wasps (Hymenoptera: Vespidae) reveal evolutionary signatures of social life.</title>
        <authorList>
            <person name="Catto M.A."/>
            <person name="Caine P.B."/>
            <person name="Orr S.E."/>
            <person name="Hunt B.G."/>
            <person name="Goodisman M.A.D."/>
        </authorList>
    </citation>
    <scope>NUCLEOTIDE SEQUENCE [LARGE SCALE GENOMIC DNA]</scope>
    <source>
        <strain evidence="2">232</strain>
        <tissue evidence="2">Head and thorax</tissue>
    </source>
</reference>
<dbReference type="Proteomes" id="UP001607303">
    <property type="component" value="Unassembled WGS sequence"/>
</dbReference>
<protein>
    <submittedName>
        <fullName evidence="2">Uncharacterized protein</fullName>
    </submittedName>
</protein>
<keyword evidence="3" id="KW-1185">Reference proteome</keyword>
<evidence type="ECO:0000313" key="2">
    <source>
        <dbReference type="EMBL" id="KAL2727889.1"/>
    </source>
</evidence>
<dbReference type="AlphaFoldDB" id="A0ABD2B587"/>
<organism evidence="2 3">
    <name type="scientific">Vespula maculifrons</name>
    <name type="common">Eastern yellow jacket</name>
    <name type="synonym">Wasp</name>
    <dbReference type="NCBI Taxonomy" id="7453"/>
    <lineage>
        <taxon>Eukaryota</taxon>
        <taxon>Metazoa</taxon>
        <taxon>Ecdysozoa</taxon>
        <taxon>Arthropoda</taxon>
        <taxon>Hexapoda</taxon>
        <taxon>Insecta</taxon>
        <taxon>Pterygota</taxon>
        <taxon>Neoptera</taxon>
        <taxon>Endopterygota</taxon>
        <taxon>Hymenoptera</taxon>
        <taxon>Apocrita</taxon>
        <taxon>Aculeata</taxon>
        <taxon>Vespoidea</taxon>
        <taxon>Vespidae</taxon>
        <taxon>Vespinae</taxon>
        <taxon>Vespula</taxon>
    </lineage>
</organism>
<proteinExistence type="predicted"/>
<gene>
    <name evidence="2" type="ORF">V1477_017165</name>
</gene>
<feature type="compositionally biased region" description="Low complexity" evidence="1">
    <location>
        <begin position="36"/>
        <end position="48"/>
    </location>
</feature>
<comment type="caution">
    <text evidence="2">The sequence shown here is derived from an EMBL/GenBank/DDBJ whole genome shotgun (WGS) entry which is preliminary data.</text>
</comment>
<name>A0ABD2B587_VESMC</name>
<dbReference type="EMBL" id="JAYRBN010000100">
    <property type="protein sequence ID" value="KAL2727889.1"/>
    <property type="molecule type" value="Genomic_DNA"/>
</dbReference>
<accession>A0ABD2B587</accession>